<evidence type="ECO:0000313" key="2">
    <source>
        <dbReference type="Proteomes" id="UP000234420"/>
    </source>
</evidence>
<dbReference type="Proteomes" id="UP000234420">
    <property type="component" value="Unassembled WGS sequence"/>
</dbReference>
<protein>
    <submittedName>
        <fullName evidence="1">Uncharacterized protein</fullName>
    </submittedName>
</protein>
<dbReference type="EMBL" id="NPIB01000021">
    <property type="protein sequence ID" value="PLC56962.1"/>
    <property type="molecule type" value="Genomic_DNA"/>
</dbReference>
<keyword evidence="2" id="KW-1185">Reference proteome</keyword>
<evidence type="ECO:0000313" key="1">
    <source>
        <dbReference type="EMBL" id="PLC56962.1"/>
    </source>
</evidence>
<reference evidence="1 2" key="1">
    <citation type="journal article" date="2018" name="Syst. Appl. Microbiol.">
        <title>Photobacterium carnosum sp. nov., isolated from spoiled modified atmosphere packaged poultry meat.</title>
        <authorList>
            <person name="Hilgarth M."/>
            <person name="Fuertes S."/>
            <person name="Ehrmann M."/>
            <person name="Vogel R.F."/>
        </authorList>
    </citation>
    <scope>NUCLEOTIDE SEQUENCE [LARGE SCALE GENOMIC DNA]</scope>
    <source>
        <strain evidence="1 2">TMW 2.2021</strain>
    </source>
</reference>
<accession>A0A2N4UPM4</accession>
<comment type="caution">
    <text evidence="1">The sequence shown here is derived from an EMBL/GenBank/DDBJ whole genome shotgun (WGS) entry which is preliminary data.</text>
</comment>
<name>A0A2N4UPM4_9GAMM</name>
<proteinExistence type="predicted"/>
<gene>
    <name evidence="1" type="ORF">CIK00_15210</name>
</gene>
<dbReference type="AlphaFoldDB" id="A0A2N4UPM4"/>
<organism evidence="1 2">
    <name type="scientific">Photobacterium carnosum</name>
    <dbReference type="NCBI Taxonomy" id="2023717"/>
    <lineage>
        <taxon>Bacteria</taxon>
        <taxon>Pseudomonadati</taxon>
        <taxon>Pseudomonadota</taxon>
        <taxon>Gammaproteobacteria</taxon>
        <taxon>Vibrionales</taxon>
        <taxon>Vibrionaceae</taxon>
        <taxon>Photobacterium</taxon>
    </lineage>
</organism>
<sequence length="99" mass="11258">MLESDAINYLVNDLVTGVCEFKRDSLNRGVNDEHINIRIDHIPTRKNLNDTNYFLLNALKNSKKAVLITMHNANFSKEIHFIAESKSAIKATIALRGFQ</sequence>